<feature type="domain" description="DUF7088" evidence="8">
    <location>
        <begin position="282"/>
        <end position="341"/>
    </location>
</feature>
<dbReference type="GO" id="GO:0005886">
    <property type="term" value="C:plasma membrane"/>
    <property type="evidence" value="ECO:0007669"/>
    <property type="project" value="UniProtKB-SubCell"/>
</dbReference>
<proteinExistence type="predicted"/>
<comment type="caution">
    <text evidence="9">The sequence shown here is derived from an EMBL/GenBank/DDBJ whole genome shotgun (WGS) entry which is preliminary data.</text>
</comment>
<evidence type="ECO:0000256" key="4">
    <source>
        <dbReference type="ARBA" id="ARBA00022989"/>
    </source>
</evidence>
<keyword evidence="2" id="KW-1003">Cell membrane</keyword>
<evidence type="ECO:0000259" key="7">
    <source>
        <dbReference type="Pfam" id="PF12698"/>
    </source>
</evidence>
<keyword evidence="3 6" id="KW-0812">Transmembrane</keyword>
<dbReference type="Pfam" id="PF23357">
    <property type="entry name" value="DUF7088"/>
    <property type="match status" value="1"/>
</dbReference>
<dbReference type="Pfam" id="PF12698">
    <property type="entry name" value="ABC2_membrane_3"/>
    <property type="match status" value="1"/>
</dbReference>
<feature type="transmembrane region" description="Helical" evidence="6">
    <location>
        <begin position="682"/>
        <end position="707"/>
    </location>
</feature>
<feature type="domain" description="ABC-2 type transporter transmembrane" evidence="7">
    <location>
        <begin position="44"/>
        <end position="222"/>
    </location>
</feature>
<dbReference type="RefSeq" id="WP_154427868.1">
    <property type="nucleotide sequence ID" value="NZ_VUNI01000001.1"/>
</dbReference>
<feature type="transmembrane region" description="Helical" evidence="6">
    <location>
        <begin position="12"/>
        <end position="35"/>
    </location>
</feature>
<sequence length="711" mass="77885">MLAIFKREFKSYFQNIIGWLFVAAVLAVFGLYFYVYNLANGYPYLSYSLSSIAFIMVIAVPILTMRCFSEDRKNKVDQLVLTAPVSVGKIVMGKFLAMAAVFTIDVAAICLAPLILSRFGTVPFGECYISILGFWLFGCAMIAIGMFISSITESQVIAAVISFAVLFAGYMMKSIEGLVSSSGNIVTKIMSAFDLYSPFDGFNSGCLNLTGVAYYLTVILLLSFLTTQSIQKRRWSISSKKISTGVFSAGLVVIAIVVSVVFNMFVNTLPSSVTSLDFSYAKLYALTDDTKDFMKSLDQDVTIYVLSKESSKDDQLDETLTRYEDLSRHVTVKYINPSTNPYFYKDYTDKAPTTNSLIVVGADRSRVVDFNDIYDYQTSMDYSTYSYNQELKGYDAEGQITSAIEYVTMSADQLPVVYQVTGHGETELSSAFTSALEKANITLESLELLKQDAVPSDAQAIIINAPTSDFNADDAQKVIDYLQNGGKAIIAGNYGYQDLTNFNSILAAYNVSFVNGVVGENDSNYYYNNNPFYLLPKVDSSDYTSSVANSYIFSPVSEGISYPDSTDDVTYTPLLETTDSAVSKTSTDEITTSEFEDGDVQGPFAVALAIEQTVDDNKQTQIAVLGSALFLSDECDQVVSGNNSAMFTGMISKMVGDTELKAGVIPEKEYTLSNLTVATLSAVALGLCIAIFIPIILIICGIVIWAVRRKK</sequence>
<feature type="transmembrane region" description="Helical" evidence="6">
    <location>
        <begin position="155"/>
        <end position="172"/>
    </location>
</feature>
<evidence type="ECO:0000256" key="2">
    <source>
        <dbReference type="ARBA" id="ARBA00022475"/>
    </source>
</evidence>
<feature type="transmembrane region" description="Helical" evidence="6">
    <location>
        <begin position="128"/>
        <end position="148"/>
    </location>
</feature>
<feature type="transmembrane region" description="Helical" evidence="6">
    <location>
        <begin position="95"/>
        <end position="116"/>
    </location>
</feature>
<dbReference type="InterPro" id="IPR055396">
    <property type="entry name" value="DUF7088"/>
</dbReference>
<dbReference type="InterPro" id="IPR051449">
    <property type="entry name" value="ABC-2_transporter_component"/>
</dbReference>
<evidence type="ECO:0000313" key="9">
    <source>
        <dbReference type="EMBL" id="MST73577.1"/>
    </source>
</evidence>
<keyword evidence="10" id="KW-1185">Reference proteome</keyword>
<comment type="subcellular location">
    <subcellularLocation>
        <location evidence="1">Cell membrane</location>
        <topology evidence="1">Multi-pass membrane protein</topology>
    </subcellularLocation>
</comment>
<reference evidence="9 10" key="1">
    <citation type="submission" date="2019-08" db="EMBL/GenBank/DDBJ databases">
        <title>In-depth cultivation of the pig gut microbiome towards novel bacterial diversity and tailored functional studies.</title>
        <authorList>
            <person name="Wylensek D."/>
            <person name="Hitch T.C.A."/>
            <person name="Clavel T."/>
        </authorList>
    </citation>
    <scope>NUCLEOTIDE SEQUENCE [LARGE SCALE GENOMIC DNA]</scope>
    <source>
        <strain evidence="9 10">MUC/MUC-530-WT-4D</strain>
    </source>
</reference>
<dbReference type="EMBL" id="VUNI01000001">
    <property type="protein sequence ID" value="MST73577.1"/>
    <property type="molecule type" value="Genomic_DNA"/>
</dbReference>
<feature type="transmembrane region" description="Helical" evidence="6">
    <location>
        <begin position="212"/>
        <end position="230"/>
    </location>
</feature>
<name>A0A6L5YN66_9FIRM</name>
<evidence type="ECO:0000256" key="1">
    <source>
        <dbReference type="ARBA" id="ARBA00004651"/>
    </source>
</evidence>
<evidence type="ECO:0000256" key="3">
    <source>
        <dbReference type="ARBA" id="ARBA00022692"/>
    </source>
</evidence>
<dbReference type="Proteomes" id="UP000474024">
    <property type="component" value="Unassembled WGS sequence"/>
</dbReference>
<keyword evidence="4 6" id="KW-1133">Transmembrane helix</keyword>
<dbReference type="GO" id="GO:0140359">
    <property type="term" value="F:ABC-type transporter activity"/>
    <property type="evidence" value="ECO:0007669"/>
    <property type="project" value="InterPro"/>
</dbReference>
<feature type="transmembrane region" description="Helical" evidence="6">
    <location>
        <begin position="47"/>
        <end position="65"/>
    </location>
</feature>
<gene>
    <name evidence="9" type="ORF">FYJ75_00825</name>
</gene>
<dbReference type="PANTHER" id="PTHR30294">
    <property type="entry name" value="MEMBRANE COMPONENT OF ABC TRANSPORTER YHHJ-RELATED"/>
    <property type="match status" value="1"/>
</dbReference>
<evidence type="ECO:0000256" key="5">
    <source>
        <dbReference type="ARBA" id="ARBA00023136"/>
    </source>
</evidence>
<accession>A0A6L5YN66</accession>
<protein>
    <submittedName>
        <fullName evidence="9">ABC transporter permease subunit</fullName>
    </submittedName>
</protein>
<feature type="transmembrane region" description="Helical" evidence="6">
    <location>
        <begin position="242"/>
        <end position="266"/>
    </location>
</feature>
<evidence type="ECO:0000259" key="8">
    <source>
        <dbReference type="Pfam" id="PF23357"/>
    </source>
</evidence>
<keyword evidence="5 6" id="KW-0472">Membrane</keyword>
<dbReference type="InterPro" id="IPR013525">
    <property type="entry name" value="ABC2_TM"/>
</dbReference>
<evidence type="ECO:0000313" key="10">
    <source>
        <dbReference type="Proteomes" id="UP000474024"/>
    </source>
</evidence>
<dbReference type="PANTHER" id="PTHR30294:SF29">
    <property type="entry name" value="MULTIDRUG ABC TRANSPORTER PERMEASE YBHS-RELATED"/>
    <property type="match status" value="1"/>
</dbReference>
<evidence type="ECO:0000256" key="6">
    <source>
        <dbReference type="SAM" id="Phobius"/>
    </source>
</evidence>
<organism evidence="9 10">
    <name type="scientific">Roseburia porci</name>
    <dbReference type="NCBI Taxonomy" id="2605790"/>
    <lineage>
        <taxon>Bacteria</taxon>
        <taxon>Bacillati</taxon>
        <taxon>Bacillota</taxon>
        <taxon>Clostridia</taxon>
        <taxon>Lachnospirales</taxon>
        <taxon>Lachnospiraceae</taxon>
        <taxon>Roseburia</taxon>
    </lineage>
</organism>
<dbReference type="AlphaFoldDB" id="A0A6L5YN66"/>